<proteinExistence type="predicted"/>
<dbReference type="Proteomes" id="UP000270924">
    <property type="component" value="Unassembled WGS sequence"/>
</dbReference>
<organism evidence="1 2">
    <name type="scientific">Wuchereria bancrofti</name>
    <dbReference type="NCBI Taxonomy" id="6293"/>
    <lineage>
        <taxon>Eukaryota</taxon>
        <taxon>Metazoa</taxon>
        <taxon>Ecdysozoa</taxon>
        <taxon>Nematoda</taxon>
        <taxon>Chromadorea</taxon>
        <taxon>Rhabditida</taxon>
        <taxon>Spirurina</taxon>
        <taxon>Spiruromorpha</taxon>
        <taxon>Filarioidea</taxon>
        <taxon>Onchocercidae</taxon>
        <taxon>Wuchereria</taxon>
    </lineage>
</organism>
<evidence type="ECO:0000313" key="2">
    <source>
        <dbReference type="Proteomes" id="UP000270924"/>
    </source>
</evidence>
<sequence>MDQFRTGGQREYLRAAEDAADDVYIFFWFN</sequence>
<protein>
    <submittedName>
        <fullName evidence="1">Uncharacterized protein</fullName>
    </submittedName>
</protein>
<name>A0A3P7EEG9_WUCBA</name>
<reference evidence="1 2" key="1">
    <citation type="submission" date="2018-11" db="EMBL/GenBank/DDBJ databases">
        <authorList>
            <consortium name="Pathogen Informatics"/>
        </authorList>
    </citation>
    <scope>NUCLEOTIDE SEQUENCE [LARGE SCALE GENOMIC DNA]</scope>
</reference>
<keyword evidence="2" id="KW-1185">Reference proteome</keyword>
<evidence type="ECO:0000313" key="1">
    <source>
        <dbReference type="EMBL" id="VDM18036.1"/>
    </source>
</evidence>
<accession>A0A3P7EEG9</accession>
<dbReference type="AlphaFoldDB" id="A0A3P7EEG9"/>
<dbReference type="InParanoid" id="A0A3P7EEG9"/>
<gene>
    <name evidence="1" type="ORF">WBA_LOCUS9967</name>
</gene>
<dbReference type="EMBL" id="UYWW01010710">
    <property type="protein sequence ID" value="VDM18036.1"/>
    <property type="molecule type" value="Genomic_DNA"/>
</dbReference>